<evidence type="ECO:0000256" key="10">
    <source>
        <dbReference type="RuleBase" id="RU363063"/>
    </source>
</evidence>
<dbReference type="InterPro" id="IPR002659">
    <property type="entry name" value="Glyco_trans_31"/>
</dbReference>
<dbReference type="Proteomes" id="UP001066276">
    <property type="component" value="Chromosome 12"/>
</dbReference>
<dbReference type="EC" id="2.4.1.-" evidence="10"/>
<proteinExistence type="inferred from homology"/>
<evidence type="ECO:0000256" key="8">
    <source>
        <dbReference type="ARBA" id="ARBA00023034"/>
    </source>
</evidence>
<dbReference type="PANTHER" id="PTHR11214:SF387">
    <property type="entry name" value="HEXOSYLTRANSFERASE"/>
    <property type="match status" value="1"/>
</dbReference>
<evidence type="ECO:0000256" key="1">
    <source>
        <dbReference type="ARBA" id="ARBA00004323"/>
    </source>
</evidence>
<name>A0AAV7KNA2_PLEWA</name>
<comment type="subcellular location">
    <subcellularLocation>
        <location evidence="1 10">Golgi apparatus membrane</location>
        <topology evidence="1 10">Single-pass type II membrane protein</topology>
    </subcellularLocation>
</comment>
<keyword evidence="5 10" id="KW-0812">Transmembrane</keyword>
<comment type="caution">
    <text evidence="11">The sequence shown here is derived from an EMBL/GenBank/DDBJ whole genome shotgun (WGS) entry which is preliminary data.</text>
</comment>
<dbReference type="PANTHER" id="PTHR11214">
    <property type="entry name" value="BETA-1,3-N-ACETYLGLUCOSAMINYLTRANSFERASE"/>
    <property type="match status" value="1"/>
</dbReference>
<feature type="transmembrane region" description="Helical" evidence="10">
    <location>
        <begin position="161"/>
        <end position="182"/>
    </location>
</feature>
<evidence type="ECO:0000256" key="6">
    <source>
        <dbReference type="ARBA" id="ARBA00022968"/>
    </source>
</evidence>
<keyword evidence="12" id="KW-1185">Reference proteome</keyword>
<dbReference type="EMBL" id="JANPWB010000016">
    <property type="protein sequence ID" value="KAJ1080168.1"/>
    <property type="molecule type" value="Genomic_DNA"/>
</dbReference>
<keyword evidence="9 10" id="KW-0472">Membrane</keyword>
<dbReference type="GO" id="GO:0000139">
    <property type="term" value="C:Golgi membrane"/>
    <property type="evidence" value="ECO:0007669"/>
    <property type="project" value="UniProtKB-SubCell"/>
</dbReference>
<keyword evidence="4" id="KW-0808">Transferase</keyword>
<comment type="similarity">
    <text evidence="2 10">Belongs to the glycosyltransferase 31 family.</text>
</comment>
<keyword evidence="3 10" id="KW-0328">Glycosyltransferase</keyword>
<evidence type="ECO:0000256" key="5">
    <source>
        <dbReference type="ARBA" id="ARBA00022692"/>
    </source>
</evidence>
<comment type="caution">
    <text evidence="10">Lacks conserved residue(s) required for the propagation of feature annotation.</text>
</comment>
<evidence type="ECO:0000256" key="2">
    <source>
        <dbReference type="ARBA" id="ARBA00008661"/>
    </source>
</evidence>
<organism evidence="11 12">
    <name type="scientific">Pleurodeles waltl</name>
    <name type="common">Iberian ribbed newt</name>
    <dbReference type="NCBI Taxonomy" id="8319"/>
    <lineage>
        <taxon>Eukaryota</taxon>
        <taxon>Metazoa</taxon>
        <taxon>Chordata</taxon>
        <taxon>Craniata</taxon>
        <taxon>Vertebrata</taxon>
        <taxon>Euteleostomi</taxon>
        <taxon>Amphibia</taxon>
        <taxon>Batrachia</taxon>
        <taxon>Caudata</taxon>
        <taxon>Salamandroidea</taxon>
        <taxon>Salamandridae</taxon>
        <taxon>Pleurodelinae</taxon>
        <taxon>Pleurodeles</taxon>
    </lineage>
</organism>
<dbReference type="GO" id="GO:0030311">
    <property type="term" value="P:poly-N-acetyllactosamine biosynthetic process"/>
    <property type="evidence" value="ECO:0007669"/>
    <property type="project" value="TreeGrafter"/>
</dbReference>
<keyword evidence="6" id="KW-0735">Signal-anchor</keyword>
<keyword evidence="7 10" id="KW-1133">Transmembrane helix</keyword>
<protein>
    <recommendedName>
        <fullName evidence="10">Hexosyltransferase</fullName>
        <ecNumber evidence="10">2.4.1.-</ecNumber>
    </recommendedName>
</protein>
<evidence type="ECO:0000256" key="7">
    <source>
        <dbReference type="ARBA" id="ARBA00022989"/>
    </source>
</evidence>
<dbReference type="AlphaFoldDB" id="A0AAV7KNA2"/>
<dbReference type="Gene3D" id="3.90.550.50">
    <property type="match status" value="1"/>
</dbReference>
<evidence type="ECO:0000256" key="9">
    <source>
        <dbReference type="ARBA" id="ARBA00023136"/>
    </source>
</evidence>
<evidence type="ECO:0000313" key="11">
    <source>
        <dbReference type="EMBL" id="KAJ1080168.1"/>
    </source>
</evidence>
<evidence type="ECO:0000256" key="3">
    <source>
        <dbReference type="ARBA" id="ARBA00022676"/>
    </source>
</evidence>
<evidence type="ECO:0000256" key="4">
    <source>
        <dbReference type="ARBA" id="ARBA00022679"/>
    </source>
</evidence>
<sequence>MATRQTWAAEREVSGYHVKTLFLMAKTENASHMQLVAREIKEYHDILQWDFVESHHNLSLKERCFLEWVHYNCKEVEFIFKGDDDEFVNPEAVVKYVKETPEAAHTIHGNMQTKSVVMHTGKYRVSKSLFPYCLYPIFPSGGGFILPGAFIPALYQVSTWLPVFPLDDVYFGFLALAANLSLRHDERFDTLGTLNGICSYKKALVIHGNDNLTVDDNVRMERENVKANSRKTYFDHKHSVKVTKVNVGDWVMIKRPGFQSGGNKLSKPMKFVKIFNNAIRTDDHRVWNLNRVVPYKGKEIQDVDENDQSRKNRTFLLVGP</sequence>
<dbReference type="Pfam" id="PF01762">
    <property type="entry name" value="Galactosyl_T"/>
    <property type="match status" value="1"/>
</dbReference>
<accession>A0AAV7KNA2</accession>
<reference evidence="11" key="1">
    <citation type="journal article" date="2022" name="bioRxiv">
        <title>Sequencing and chromosome-scale assembly of the giantPleurodeles waltlgenome.</title>
        <authorList>
            <person name="Brown T."/>
            <person name="Elewa A."/>
            <person name="Iarovenko S."/>
            <person name="Subramanian E."/>
            <person name="Araus A.J."/>
            <person name="Petzold A."/>
            <person name="Susuki M."/>
            <person name="Suzuki K.-i.T."/>
            <person name="Hayashi T."/>
            <person name="Toyoda A."/>
            <person name="Oliveira C."/>
            <person name="Osipova E."/>
            <person name="Leigh N.D."/>
            <person name="Simon A."/>
            <person name="Yun M.H."/>
        </authorList>
    </citation>
    <scope>NUCLEOTIDE SEQUENCE</scope>
    <source>
        <strain evidence="11">20211129_DDA</strain>
        <tissue evidence="11">Liver</tissue>
    </source>
</reference>
<evidence type="ECO:0000313" key="12">
    <source>
        <dbReference type="Proteomes" id="UP001066276"/>
    </source>
</evidence>
<gene>
    <name evidence="11" type="ORF">NDU88_000388</name>
</gene>
<dbReference type="GO" id="GO:0016262">
    <property type="term" value="F:protein N-acetylglucosaminyltransferase activity"/>
    <property type="evidence" value="ECO:0007669"/>
    <property type="project" value="TreeGrafter"/>
</dbReference>
<dbReference type="GO" id="GO:0006493">
    <property type="term" value="P:protein O-linked glycosylation"/>
    <property type="evidence" value="ECO:0007669"/>
    <property type="project" value="TreeGrafter"/>
</dbReference>
<keyword evidence="8 10" id="KW-0333">Golgi apparatus</keyword>
<feature type="transmembrane region" description="Helical" evidence="10">
    <location>
        <begin position="132"/>
        <end position="155"/>
    </location>
</feature>